<keyword evidence="2" id="KW-0539">Nucleus</keyword>
<name>A0A3P7HZL3_STRVU</name>
<evidence type="ECO:0000256" key="3">
    <source>
        <dbReference type="SAM" id="MobiDB-lite"/>
    </source>
</evidence>
<comment type="subcellular location">
    <subcellularLocation>
        <location evidence="1">Nucleus</location>
    </subcellularLocation>
</comment>
<organism evidence="5 6">
    <name type="scientific">Strongylus vulgaris</name>
    <name type="common">Blood worm</name>
    <dbReference type="NCBI Taxonomy" id="40348"/>
    <lineage>
        <taxon>Eukaryota</taxon>
        <taxon>Metazoa</taxon>
        <taxon>Ecdysozoa</taxon>
        <taxon>Nematoda</taxon>
        <taxon>Chromadorea</taxon>
        <taxon>Rhabditida</taxon>
        <taxon>Rhabditina</taxon>
        <taxon>Rhabditomorpha</taxon>
        <taxon>Strongyloidea</taxon>
        <taxon>Strongylidae</taxon>
        <taxon>Strongylus</taxon>
    </lineage>
</organism>
<evidence type="ECO:0000256" key="2">
    <source>
        <dbReference type="ARBA" id="ARBA00023242"/>
    </source>
</evidence>
<sequence length="461" mass="50978">MAPYPVDQQCVQPPLGPPSAMDPQLPPQLAQVQRIPMTMPTTVSTLPTQQQLLVQQQQLQQLQQQPMQQRLSVNQRQLPPGTLAALRAQALRSRSLSATAIQRNHPQLAAKLLEGGVRGARNSRYAAALAAAIARQNQPLPWNAPPIARRTPPSSDEEDVSKNNNGNKVIRLRMKRQRRRMVGIYRAIPEIDSMCRAVEDADYDKTDLFPLGLEPSDDEDSTYPSSSVLPTASLAVSSYSGDLSTQLYLIKKQLRLERHALLKQAQLNAHIMCASRRLPLSVGAALRQRSDPSPPPLQLAPASLRRCCQLDSTNKQRCERACLPMSNHCAQHVLYNVNQRLFSFCTQSFCRRPVNSIDALLWDGKCSVHRQSREDKYGPAPLYETSSFMGSASSVGSPLGDESSAASPMPQTDPRHFLTDTTAPMDCQLSLDVSHSWDDVTEFLMSEGFPVDSPNSQVTPT</sequence>
<accession>A0A3P7HZL3</accession>
<evidence type="ECO:0000256" key="1">
    <source>
        <dbReference type="ARBA" id="ARBA00004123"/>
    </source>
</evidence>
<gene>
    <name evidence="5" type="ORF">SVUK_LOCUS638</name>
</gene>
<dbReference type="EMBL" id="UYYB01001097">
    <property type="protein sequence ID" value="VDM65640.1"/>
    <property type="molecule type" value="Genomic_DNA"/>
</dbReference>
<evidence type="ECO:0000313" key="6">
    <source>
        <dbReference type="Proteomes" id="UP000270094"/>
    </source>
</evidence>
<keyword evidence="6" id="KW-1185">Reference proteome</keyword>
<dbReference type="InterPro" id="IPR025927">
    <property type="entry name" value="Znf_KANL2-like"/>
</dbReference>
<evidence type="ECO:0000259" key="4">
    <source>
        <dbReference type="Pfam" id="PF13891"/>
    </source>
</evidence>
<dbReference type="OrthoDB" id="10038011at2759"/>
<dbReference type="Proteomes" id="UP000270094">
    <property type="component" value="Unassembled WGS sequence"/>
</dbReference>
<protein>
    <recommendedName>
        <fullName evidence="4">KANL2-like probable zinc-finger domain-containing protein</fullName>
    </recommendedName>
</protein>
<dbReference type="AlphaFoldDB" id="A0A3P7HZL3"/>
<feature type="domain" description="KANL2-like probable zinc-finger" evidence="4">
    <location>
        <begin position="315"/>
        <end position="369"/>
    </location>
</feature>
<dbReference type="GO" id="GO:0005634">
    <property type="term" value="C:nucleus"/>
    <property type="evidence" value="ECO:0007669"/>
    <property type="project" value="UniProtKB-SubCell"/>
</dbReference>
<reference evidence="5 6" key="1">
    <citation type="submission" date="2018-11" db="EMBL/GenBank/DDBJ databases">
        <authorList>
            <consortium name="Pathogen Informatics"/>
        </authorList>
    </citation>
    <scope>NUCLEOTIDE SEQUENCE [LARGE SCALE GENOMIC DNA]</scope>
</reference>
<evidence type="ECO:0000313" key="5">
    <source>
        <dbReference type="EMBL" id="VDM65640.1"/>
    </source>
</evidence>
<feature type="region of interest" description="Disordered" evidence="3">
    <location>
        <begin position="142"/>
        <end position="165"/>
    </location>
</feature>
<feature type="region of interest" description="Disordered" evidence="3">
    <location>
        <begin position="393"/>
        <end position="419"/>
    </location>
</feature>
<proteinExistence type="predicted"/>
<dbReference type="Pfam" id="PF13891">
    <property type="entry name" value="zf-C3HC3H_KANSL2"/>
    <property type="match status" value="1"/>
</dbReference>